<dbReference type="EMBL" id="JAIWYP010000011">
    <property type="protein sequence ID" value="KAH3737466.1"/>
    <property type="molecule type" value="Genomic_DNA"/>
</dbReference>
<gene>
    <name evidence="1" type="ORF">DPMN_044059</name>
</gene>
<keyword evidence="2" id="KW-1185">Reference proteome</keyword>
<dbReference type="AlphaFoldDB" id="A0A9D4D3X1"/>
<organism evidence="1 2">
    <name type="scientific">Dreissena polymorpha</name>
    <name type="common">Zebra mussel</name>
    <name type="synonym">Mytilus polymorpha</name>
    <dbReference type="NCBI Taxonomy" id="45954"/>
    <lineage>
        <taxon>Eukaryota</taxon>
        <taxon>Metazoa</taxon>
        <taxon>Spiralia</taxon>
        <taxon>Lophotrochozoa</taxon>
        <taxon>Mollusca</taxon>
        <taxon>Bivalvia</taxon>
        <taxon>Autobranchia</taxon>
        <taxon>Heteroconchia</taxon>
        <taxon>Euheterodonta</taxon>
        <taxon>Imparidentia</taxon>
        <taxon>Neoheterodontei</taxon>
        <taxon>Myida</taxon>
        <taxon>Dreissenoidea</taxon>
        <taxon>Dreissenidae</taxon>
        <taxon>Dreissena</taxon>
    </lineage>
</organism>
<reference evidence="1" key="1">
    <citation type="journal article" date="2019" name="bioRxiv">
        <title>The Genome of the Zebra Mussel, Dreissena polymorpha: A Resource for Invasive Species Research.</title>
        <authorList>
            <person name="McCartney M.A."/>
            <person name="Auch B."/>
            <person name="Kono T."/>
            <person name="Mallez S."/>
            <person name="Zhang Y."/>
            <person name="Obille A."/>
            <person name="Becker A."/>
            <person name="Abrahante J.E."/>
            <person name="Garbe J."/>
            <person name="Badalamenti J.P."/>
            <person name="Herman A."/>
            <person name="Mangelson H."/>
            <person name="Liachko I."/>
            <person name="Sullivan S."/>
            <person name="Sone E.D."/>
            <person name="Koren S."/>
            <person name="Silverstein K.A.T."/>
            <person name="Beckman K.B."/>
            <person name="Gohl D.M."/>
        </authorList>
    </citation>
    <scope>NUCLEOTIDE SEQUENCE</scope>
    <source>
        <strain evidence="1">Duluth1</strain>
        <tissue evidence="1">Whole animal</tissue>
    </source>
</reference>
<reference evidence="1" key="2">
    <citation type="submission" date="2020-11" db="EMBL/GenBank/DDBJ databases">
        <authorList>
            <person name="McCartney M.A."/>
            <person name="Auch B."/>
            <person name="Kono T."/>
            <person name="Mallez S."/>
            <person name="Becker A."/>
            <person name="Gohl D.M."/>
            <person name="Silverstein K.A.T."/>
            <person name="Koren S."/>
            <person name="Bechman K.B."/>
            <person name="Herman A."/>
            <person name="Abrahante J.E."/>
            <person name="Garbe J."/>
        </authorList>
    </citation>
    <scope>NUCLEOTIDE SEQUENCE</scope>
    <source>
        <strain evidence="1">Duluth1</strain>
        <tissue evidence="1">Whole animal</tissue>
    </source>
</reference>
<comment type="caution">
    <text evidence="1">The sequence shown here is derived from an EMBL/GenBank/DDBJ whole genome shotgun (WGS) entry which is preliminary data.</text>
</comment>
<name>A0A9D4D3X1_DREPO</name>
<sequence length="67" mass="8111">MMDTVLENNPFSFNDEYFLPREETEIGSRLGLNYASTYMGAWEEELFRRSEKQPLAYFRFEDDVWDL</sequence>
<evidence type="ECO:0000313" key="1">
    <source>
        <dbReference type="EMBL" id="KAH3737466.1"/>
    </source>
</evidence>
<accession>A0A9D4D3X1</accession>
<protein>
    <submittedName>
        <fullName evidence="1">Uncharacterized protein</fullName>
    </submittedName>
</protein>
<dbReference type="Proteomes" id="UP000828390">
    <property type="component" value="Unassembled WGS sequence"/>
</dbReference>
<proteinExistence type="predicted"/>
<evidence type="ECO:0000313" key="2">
    <source>
        <dbReference type="Proteomes" id="UP000828390"/>
    </source>
</evidence>